<dbReference type="AlphaFoldDB" id="A0A2G5SQ35"/>
<proteinExistence type="predicted"/>
<comment type="caution">
    <text evidence="1">The sequence shown here is derived from an EMBL/GenBank/DDBJ whole genome shotgun (WGS) entry which is preliminary data.</text>
</comment>
<dbReference type="EMBL" id="PDUG01000006">
    <property type="protein sequence ID" value="PIC17235.1"/>
    <property type="molecule type" value="Genomic_DNA"/>
</dbReference>
<dbReference type="Proteomes" id="UP000230233">
    <property type="component" value="Chromosome X"/>
</dbReference>
<name>A0A2G5SQ35_9PELO</name>
<organism evidence="1 2">
    <name type="scientific">Caenorhabditis nigoni</name>
    <dbReference type="NCBI Taxonomy" id="1611254"/>
    <lineage>
        <taxon>Eukaryota</taxon>
        <taxon>Metazoa</taxon>
        <taxon>Ecdysozoa</taxon>
        <taxon>Nematoda</taxon>
        <taxon>Chromadorea</taxon>
        <taxon>Rhabditida</taxon>
        <taxon>Rhabditina</taxon>
        <taxon>Rhabditomorpha</taxon>
        <taxon>Rhabditoidea</taxon>
        <taxon>Rhabditidae</taxon>
        <taxon>Peloderinae</taxon>
        <taxon>Caenorhabditis</taxon>
    </lineage>
</organism>
<gene>
    <name evidence="1" type="primary">Cnig_chr_X.g23548</name>
    <name evidence="1" type="ORF">B9Z55_023548</name>
</gene>
<reference evidence="2" key="1">
    <citation type="submission" date="2017-10" db="EMBL/GenBank/DDBJ databases">
        <title>Rapid genome shrinkage in a self-fertile nematode reveals novel sperm competition proteins.</title>
        <authorList>
            <person name="Yin D."/>
            <person name="Schwarz E.M."/>
            <person name="Thomas C.G."/>
            <person name="Felde R.L."/>
            <person name="Korf I.F."/>
            <person name="Cutter A.D."/>
            <person name="Schartner C.M."/>
            <person name="Ralston E.J."/>
            <person name="Meyer B.J."/>
            <person name="Haag E.S."/>
        </authorList>
    </citation>
    <scope>NUCLEOTIDE SEQUENCE [LARGE SCALE GENOMIC DNA]</scope>
    <source>
        <strain evidence="2">JU1422</strain>
    </source>
</reference>
<sequence length="142" mass="15952">MSLYVFHSLSNMTIVVTTQVGPDFVSLVAFLAEKLMEFAVTNDATISDSDALNAPQASDEETRMVRRCVEQEEPKLNAPIELDMEQVARDNKRNLAAQNLPQASEDQSRLATKSRSLKTLYGTPTVHHQVKELKAWRSIFQT</sequence>
<protein>
    <submittedName>
        <fullName evidence="1">Uncharacterized protein</fullName>
    </submittedName>
</protein>
<evidence type="ECO:0000313" key="1">
    <source>
        <dbReference type="EMBL" id="PIC17235.1"/>
    </source>
</evidence>
<keyword evidence="2" id="KW-1185">Reference proteome</keyword>
<evidence type="ECO:0000313" key="2">
    <source>
        <dbReference type="Proteomes" id="UP000230233"/>
    </source>
</evidence>
<accession>A0A2G5SQ35</accession>